<organism evidence="3 4">
    <name type="scientific">Photorhabdus namnaonensis</name>
    <dbReference type="NCBI Taxonomy" id="1851568"/>
    <lineage>
        <taxon>Bacteria</taxon>
        <taxon>Pseudomonadati</taxon>
        <taxon>Pseudomonadota</taxon>
        <taxon>Gammaproteobacteria</taxon>
        <taxon>Enterobacterales</taxon>
        <taxon>Morganellaceae</taxon>
        <taxon>Photorhabdus</taxon>
    </lineage>
</organism>
<dbReference type="EMBL" id="LOIC01000099">
    <property type="protein sequence ID" value="OCA52370.1"/>
    <property type="molecule type" value="Genomic_DNA"/>
</dbReference>
<dbReference type="InterPro" id="IPR008727">
    <property type="entry name" value="PAAR_motif"/>
</dbReference>
<feature type="region of interest" description="Disordered" evidence="1">
    <location>
        <begin position="11"/>
        <end position="50"/>
    </location>
</feature>
<keyword evidence="2" id="KW-1133">Transmembrane helix</keyword>
<dbReference type="RefSeq" id="WP_065392281.1">
    <property type="nucleotide sequence ID" value="NZ_CAWMQN010000099.1"/>
</dbReference>
<dbReference type="PATRIC" id="fig|29488.15.peg.4941"/>
<accession>A0A1B8YB78</accession>
<gene>
    <name evidence="3" type="ORF">Phpb_04502</name>
</gene>
<dbReference type="Gene3D" id="2.60.200.60">
    <property type="match status" value="1"/>
</dbReference>
<feature type="compositionally biased region" description="Low complexity" evidence="1">
    <location>
        <begin position="30"/>
        <end position="48"/>
    </location>
</feature>
<protein>
    <submittedName>
        <fullName evidence="3">PAAR motif protein</fullName>
    </submittedName>
</protein>
<keyword evidence="4" id="KW-1185">Reference proteome</keyword>
<comment type="caution">
    <text evidence="3">The sequence shown here is derived from an EMBL/GenBank/DDBJ whole genome shotgun (WGS) entry which is preliminary data.</text>
</comment>
<keyword evidence="2" id="KW-0812">Transmembrane</keyword>
<name>A0A1B8YB78_9GAMM</name>
<feature type="transmembrane region" description="Helical" evidence="2">
    <location>
        <begin position="141"/>
        <end position="172"/>
    </location>
</feature>
<evidence type="ECO:0000313" key="3">
    <source>
        <dbReference type="EMBL" id="OCA52370.1"/>
    </source>
</evidence>
<keyword evidence="2" id="KW-0472">Membrane</keyword>
<dbReference type="Pfam" id="PF05488">
    <property type="entry name" value="PAAR_motif"/>
    <property type="match status" value="1"/>
</dbReference>
<dbReference type="Proteomes" id="UP000092665">
    <property type="component" value="Unassembled WGS sequence"/>
</dbReference>
<reference evidence="4" key="1">
    <citation type="submission" date="2015-11" db="EMBL/GenBank/DDBJ databases">
        <authorList>
            <person name="Tobias N.J."/>
            <person name="Mishra B."/>
            <person name="Gupta D.K."/>
            <person name="Thines M."/>
            <person name="Stinear T.P."/>
            <person name="Bode H.B."/>
        </authorList>
    </citation>
    <scope>NUCLEOTIDE SEQUENCE [LARGE SCALE GENOMIC DNA]</scope>
    <source>
        <strain evidence="4">PB45.5</strain>
    </source>
</reference>
<evidence type="ECO:0000256" key="1">
    <source>
        <dbReference type="SAM" id="MobiDB-lite"/>
    </source>
</evidence>
<sequence>MSLLQNVWVGAGAAHRPPASSPRQTPPGPGAAAPAKTATPPPRTARTTSGSDKALAFLESEAFSQASLGAAGAYAVATGAAAPFAAGLAAGAVGASAGRYVGDKIGRQIARAMGMQTVSTEGSAPARLGDAIAHQNKSAGLWGALGGVLMGAVVAVAAAAFVVATAGVGAAIGQYGQNKGAIIEGSPNVFFEGKPVARVGDKIVCSAHPVGEKNRL</sequence>
<dbReference type="AlphaFoldDB" id="A0A1B8YB78"/>
<evidence type="ECO:0000256" key="2">
    <source>
        <dbReference type="SAM" id="Phobius"/>
    </source>
</evidence>
<proteinExistence type="predicted"/>
<evidence type="ECO:0000313" key="4">
    <source>
        <dbReference type="Proteomes" id="UP000092665"/>
    </source>
</evidence>